<reference evidence="4 5" key="1">
    <citation type="journal article" date="2010" name="Nat. Biotechnol.">
        <title>Genome sequence of the model mushroom Schizophyllum commune.</title>
        <authorList>
            <person name="Ohm R.A."/>
            <person name="de Jong J.F."/>
            <person name="Lugones L.G."/>
            <person name="Aerts A."/>
            <person name="Kothe E."/>
            <person name="Stajich J.E."/>
            <person name="de Vries R.P."/>
            <person name="Record E."/>
            <person name="Levasseur A."/>
            <person name="Baker S.E."/>
            <person name="Bartholomew K.A."/>
            <person name="Coutinho P.M."/>
            <person name="Erdmann S."/>
            <person name="Fowler T.J."/>
            <person name="Gathman A.C."/>
            <person name="Lombard V."/>
            <person name="Henrissat B."/>
            <person name="Knabe N."/>
            <person name="Kuees U."/>
            <person name="Lilly W.W."/>
            <person name="Lindquist E."/>
            <person name="Lucas S."/>
            <person name="Magnuson J.K."/>
            <person name="Piumi F."/>
            <person name="Raudaskoski M."/>
            <person name="Salamov A."/>
            <person name="Schmutz J."/>
            <person name="Schwarze F.W.M.R."/>
            <person name="vanKuyk P.A."/>
            <person name="Horton J.S."/>
            <person name="Grigoriev I.V."/>
            <person name="Woesten H.A.B."/>
        </authorList>
    </citation>
    <scope>NUCLEOTIDE SEQUENCE [LARGE SCALE GENOMIC DNA]</scope>
    <source>
        <strain evidence="5">H4-8 / FGSC 9210</strain>
    </source>
</reference>
<dbReference type="Proteomes" id="UP000007431">
    <property type="component" value="Unassembled WGS sequence"/>
</dbReference>
<dbReference type="InterPro" id="IPR036249">
    <property type="entry name" value="Thioredoxin-like_sf"/>
</dbReference>
<evidence type="ECO:0000256" key="2">
    <source>
        <dbReference type="SAM" id="SignalP"/>
    </source>
</evidence>
<feature type="signal peptide" evidence="2">
    <location>
        <begin position="1"/>
        <end position="21"/>
    </location>
</feature>
<dbReference type="RefSeq" id="XP_003034494.1">
    <property type="nucleotide sequence ID" value="XM_003034448.1"/>
</dbReference>
<evidence type="ECO:0000313" key="4">
    <source>
        <dbReference type="EMBL" id="EFI99591.1"/>
    </source>
</evidence>
<sequence length="309" mass="33868">MKLNFSSFALTLALAAPLVSAGLFPTSGDSKVKMLNPKEFKKVMKEGHTSLVAFVAPWCGHCQRLVPEYMKAAKSLDPMVPLYAVDCDAEENKRICAEQGVQGFPTVKLFPQGGEQAPMPYNGERTAKAIHDWTARRVPTLVKKLKEVTDIAPWVESDTSKPRLLLLTKDKKVPLLWKVLANNFRKKLSLGVHKDEDGEAAGALGHAPTGKSMVLVFPEGETRAVVYEGKMKLAPLTDFFKSILDGTADLRLPEDEPVAVNPDQVILDETPLDVKAEETIVVDEPIVPTPGHETPAEATQEAEHPKDEL</sequence>
<feature type="chain" id="PRO_5003120490" description="Thioredoxin domain-containing protein" evidence="2">
    <location>
        <begin position="22"/>
        <end position="309"/>
    </location>
</feature>
<dbReference type="PRINTS" id="PR00421">
    <property type="entry name" value="THIOREDOXIN"/>
</dbReference>
<protein>
    <recommendedName>
        <fullName evidence="3">Thioredoxin domain-containing protein</fullName>
    </recommendedName>
</protein>
<evidence type="ECO:0000259" key="3">
    <source>
        <dbReference type="PROSITE" id="PS51352"/>
    </source>
</evidence>
<dbReference type="AlphaFoldDB" id="D8Q0C0"/>
<name>D8Q0C0_SCHCM</name>
<dbReference type="PANTHER" id="PTHR45815">
    <property type="entry name" value="PROTEIN DISULFIDE-ISOMERASE A6"/>
    <property type="match status" value="1"/>
</dbReference>
<feature type="region of interest" description="Disordered" evidence="1">
    <location>
        <begin position="283"/>
        <end position="309"/>
    </location>
</feature>
<keyword evidence="2" id="KW-0732">Signal</keyword>
<dbReference type="GO" id="GO:0015035">
    <property type="term" value="F:protein-disulfide reductase activity"/>
    <property type="evidence" value="ECO:0007669"/>
    <property type="project" value="TreeGrafter"/>
</dbReference>
<dbReference type="HOGENOM" id="CLU_059951_1_0_1"/>
<dbReference type="GeneID" id="9585616"/>
<dbReference type="GO" id="GO:0005788">
    <property type="term" value="C:endoplasmic reticulum lumen"/>
    <property type="evidence" value="ECO:0007669"/>
    <property type="project" value="TreeGrafter"/>
</dbReference>
<dbReference type="EMBL" id="GL377304">
    <property type="protein sequence ID" value="EFI99591.1"/>
    <property type="molecule type" value="Genomic_DNA"/>
</dbReference>
<evidence type="ECO:0000313" key="5">
    <source>
        <dbReference type="Proteomes" id="UP000007431"/>
    </source>
</evidence>
<dbReference type="VEuPathDB" id="FungiDB:SCHCODRAFT_02615680"/>
<dbReference type="GO" id="GO:0034976">
    <property type="term" value="P:response to endoplasmic reticulum stress"/>
    <property type="evidence" value="ECO:0007669"/>
    <property type="project" value="TreeGrafter"/>
</dbReference>
<proteinExistence type="predicted"/>
<dbReference type="eggNOG" id="KOG0191">
    <property type="taxonomic scope" value="Eukaryota"/>
</dbReference>
<organism evidence="5">
    <name type="scientific">Schizophyllum commune (strain H4-8 / FGSC 9210)</name>
    <name type="common">Split gill fungus</name>
    <dbReference type="NCBI Taxonomy" id="578458"/>
    <lineage>
        <taxon>Eukaryota</taxon>
        <taxon>Fungi</taxon>
        <taxon>Dikarya</taxon>
        <taxon>Basidiomycota</taxon>
        <taxon>Agaricomycotina</taxon>
        <taxon>Agaricomycetes</taxon>
        <taxon>Agaricomycetidae</taxon>
        <taxon>Agaricales</taxon>
        <taxon>Schizophyllaceae</taxon>
        <taxon>Schizophyllum</taxon>
    </lineage>
</organism>
<dbReference type="KEGG" id="scm:SCHCO_02615680"/>
<dbReference type="InParanoid" id="D8Q0C0"/>
<dbReference type="Pfam" id="PF00085">
    <property type="entry name" value="Thioredoxin"/>
    <property type="match status" value="1"/>
</dbReference>
<gene>
    <name evidence="4" type="ORF">SCHCODRAFT_81742</name>
</gene>
<dbReference type="OMA" id="PWIEQSA"/>
<dbReference type="PROSITE" id="PS51352">
    <property type="entry name" value="THIOREDOXIN_2"/>
    <property type="match status" value="1"/>
</dbReference>
<dbReference type="PANTHER" id="PTHR45815:SF3">
    <property type="entry name" value="PROTEIN DISULFIDE-ISOMERASE A6"/>
    <property type="match status" value="1"/>
</dbReference>
<dbReference type="OrthoDB" id="427280at2759"/>
<accession>D8Q0C0</accession>
<dbReference type="InterPro" id="IPR013766">
    <property type="entry name" value="Thioredoxin_domain"/>
</dbReference>
<dbReference type="STRING" id="578458.D8Q0C0"/>
<evidence type="ECO:0000256" key="1">
    <source>
        <dbReference type="SAM" id="MobiDB-lite"/>
    </source>
</evidence>
<feature type="domain" description="Thioredoxin" evidence="3">
    <location>
        <begin position="10"/>
        <end position="143"/>
    </location>
</feature>
<dbReference type="Gene3D" id="3.40.30.10">
    <property type="entry name" value="Glutaredoxin"/>
    <property type="match status" value="2"/>
</dbReference>
<keyword evidence="5" id="KW-1185">Reference proteome</keyword>
<dbReference type="SUPFAM" id="SSF52833">
    <property type="entry name" value="Thioredoxin-like"/>
    <property type="match status" value="1"/>
</dbReference>